<sequence length="186" mass="21551">MTKIQTQDPEDFEIPRARVSRSLRAQVELLDIYHYLEKRKENIQFFKLSPRSFGPSIGVNLRRTTFERMLSREDELRAAAETLPDDAHYIVKRKGLVIEQVLLYWLHDQRKKNVPVTGKTMKEAAHFACMVHCDLKDDSGSTVSEAPLSFSAYWFDSLRKQHRISYCQLHGEVGSVDLEAIEPELV</sequence>
<reference evidence="3" key="1">
    <citation type="submission" date="2021-06" db="EMBL/GenBank/DDBJ databases">
        <title>Genome Sequence of Mortierella hyaline Strain SCG-10, a Cold-Adapted, Nitrate-Reducing Fungus Isolated from Soil in Minnesota, USA.</title>
        <authorList>
            <person name="Aldossari N."/>
        </authorList>
    </citation>
    <scope>NUCLEOTIDE SEQUENCE</scope>
    <source>
        <strain evidence="3">SCG-10</strain>
    </source>
</reference>
<dbReference type="Pfam" id="PF03221">
    <property type="entry name" value="HTH_Tnp_Tc5"/>
    <property type="match status" value="1"/>
</dbReference>
<evidence type="ECO:0000259" key="2">
    <source>
        <dbReference type="PROSITE" id="PS51253"/>
    </source>
</evidence>
<dbReference type="EMBL" id="JAHRHY010000016">
    <property type="protein sequence ID" value="KAG9063513.1"/>
    <property type="molecule type" value="Genomic_DNA"/>
</dbReference>
<name>A0A9P7XN17_9FUNG</name>
<dbReference type="SUPFAM" id="SSF46689">
    <property type="entry name" value="Homeodomain-like"/>
    <property type="match status" value="1"/>
</dbReference>
<accession>A0A9P7XN17</accession>
<comment type="caution">
    <text evidence="3">The sequence shown here is derived from an EMBL/GenBank/DDBJ whole genome shotgun (WGS) entry which is preliminary data.</text>
</comment>
<dbReference type="InterPro" id="IPR009057">
    <property type="entry name" value="Homeodomain-like_sf"/>
</dbReference>
<evidence type="ECO:0000313" key="4">
    <source>
        <dbReference type="Proteomes" id="UP000707451"/>
    </source>
</evidence>
<gene>
    <name evidence="3" type="ORF">KI688_004397</name>
</gene>
<dbReference type="InterPro" id="IPR006600">
    <property type="entry name" value="HTH_CenpB_DNA-bd_dom"/>
</dbReference>
<protein>
    <recommendedName>
        <fullName evidence="2">HTH CENPB-type domain-containing protein</fullName>
    </recommendedName>
</protein>
<evidence type="ECO:0000313" key="3">
    <source>
        <dbReference type="EMBL" id="KAG9063513.1"/>
    </source>
</evidence>
<dbReference type="AlphaFoldDB" id="A0A9P7XN17"/>
<organism evidence="3 4">
    <name type="scientific">Linnemannia hyalina</name>
    <dbReference type="NCBI Taxonomy" id="64524"/>
    <lineage>
        <taxon>Eukaryota</taxon>
        <taxon>Fungi</taxon>
        <taxon>Fungi incertae sedis</taxon>
        <taxon>Mucoromycota</taxon>
        <taxon>Mortierellomycotina</taxon>
        <taxon>Mortierellomycetes</taxon>
        <taxon>Mortierellales</taxon>
        <taxon>Mortierellaceae</taxon>
        <taxon>Linnemannia</taxon>
    </lineage>
</organism>
<keyword evidence="4" id="KW-1185">Reference proteome</keyword>
<dbReference type="Gene3D" id="1.10.10.60">
    <property type="entry name" value="Homeodomain-like"/>
    <property type="match status" value="1"/>
</dbReference>
<dbReference type="GO" id="GO:0003677">
    <property type="term" value="F:DNA binding"/>
    <property type="evidence" value="ECO:0007669"/>
    <property type="project" value="UniProtKB-KW"/>
</dbReference>
<dbReference type="Proteomes" id="UP000707451">
    <property type="component" value="Unassembled WGS sequence"/>
</dbReference>
<dbReference type="OrthoDB" id="2432460at2759"/>
<evidence type="ECO:0000256" key="1">
    <source>
        <dbReference type="ARBA" id="ARBA00023125"/>
    </source>
</evidence>
<keyword evidence="1" id="KW-0238">DNA-binding</keyword>
<proteinExistence type="predicted"/>
<dbReference type="PROSITE" id="PS51253">
    <property type="entry name" value="HTH_CENPB"/>
    <property type="match status" value="1"/>
</dbReference>
<feature type="domain" description="HTH CENPB-type" evidence="2">
    <location>
        <begin position="86"/>
        <end position="168"/>
    </location>
</feature>